<evidence type="ECO:0000313" key="9">
    <source>
        <dbReference type="EMBL" id="HIX65039.1"/>
    </source>
</evidence>
<proteinExistence type="inferred from homology"/>
<organism evidence="9 10">
    <name type="scientific">Candidatus Anaerotruncus excrementipullorum</name>
    <dbReference type="NCBI Taxonomy" id="2838465"/>
    <lineage>
        <taxon>Bacteria</taxon>
        <taxon>Bacillati</taxon>
        <taxon>Bacillota</taxon>
        <taxon>Clostridia</taxon>
        <taxon>Eubacteriales</taxon>
        <taxon>Oscillospiraceae</taxon>
        <taxon>Anaerotruncus</taxon>
    </lineage>
</organism>
<dbReference type="Proteomes" id="UP000886800">
    <property type="component" value="Unassembled WGS sequence"/>
</dbReference>
<dbReference type="SUPFAM" id="SSF51366">
    <property type="entry name" value="Ribulose-phoshate binding barrel"/>
    <property type="match status" value="1"/>
</dbReference>
<dbReference type="InterPro" id="IPR013785">
    <property type="entry name" value="Aldolase_TIM"/>
</dbReference>
<dbReference type="AlphaFoldDB" id="A0A9D2B7F4"/>
<evidence type="ECO:0000256" key="7">
    <source>
        <dbReference type="HAMAP-Rule" id="MF_01215"/>
    </source>
</evidence>
<dbReference type="CDD" id="cd04725">
    <property type="entry name" value="OMP_decarboxylase_like"/>
    <property type="match status" value="1"/>
</dbReference>
<protein>
    <recommendedName>
        <fullName evidence="7">Orotidine 5'-phosphate decarboxylase</fullName>
        <ecNumber evidence="7">4.1.1.23</ecNumber>
    </recommendedName>
    <alternativeName>
        <fullName evidence="7">OMP decarboxylase</fullName>
        <shortName evidence="7">OMPDCase</shortName>
        <shortName evidence="7">OMPdecase</shortName>
    </alternativeName>
</protein>
<dbReference type="Gene3D" id="3.20.20.70">
    <property type="entry name" value="Aldolase class I"/>
    <property type="match status" value="1"/>
</dbReference>
<keyword evidence="4 7" id="KW-0665">Pyrimidine biosynthesis</keyword>
<dbReference type="HAMAP" id="MF_01215">
    <property type="entry name" value="OMPdecase_type2"/>
    <property type="match status" value="1"/>
</dbReference>
<dbReference type="PANTHER" id="PTHR43375">
    <property type="entry name" value="OROTIDINE 5'-PHOSPHATE DECARBOXYLASE"/>
    <property type="match status" value="1"/>
</dbReference>
<evidence type="ECO:0000256" key="6">
    <source>
        <dbReference type="ARBA" id="ARBA00049157"/>
    </source>
</evidence>
<keyword evidence="3 7" id="KW-0210">Decarboxylase</keyword>
<dbReference type="GO" id="GO:0044205">
    <property type="term" value="P:'de novo' UMP biosynthetic process"/>
    <property type="evidence" value="ECO:0007669"/>
    <property type="project" value="UniProtKB-UniRule"/>
</dbReference>
<reference evidence="9" key="2">
    <citation type="submission" date="2021-04" db="EMBL/GenBank/DDBJ databases">
        <authorList>
            <person name="Gilroy R."/>
        </authorList>
    </citation>
    <scope>NUCLEOTIDE SEQUENCE</scope>
    <source>
        <strain evidence="9">CHK188-5543</strain>
    </source>
</reference>
<evidence type="ECO:0000256" key="2">
    <source>
        <dbReference type="ARBA" id="ARBA00008847"/>
    </source>
</evidence>
<sequence>MEKLIQRILALRNPTVVGLDPKLDYIPEPVKQAAFARHGRTLQGAAAAYLEFNQRIIDAVCDIVPAVKPQCAYYEALGWPGMRCLAETIAYAHARGMYVITDGKRNDIGSTMQAYAAAHLGQVEIDGELCTPFGGDALTVNGYLGSDGIKPLLEILQGDAGKGIFVLCKTSNPSADELQDQVLEGGESIYGLMGDLCERWGRQAALDSYGYSQVGAVVGATWPAQLAELRGRLPHTFFLVPGYGAQGGGAKDVAGAFDQNGLGAIVNSSRAVLTAWKKQGVPGEQFAQAARAEALRMREDLLSAIPPMVQP</sequence>
<evidence type="ECO:0000313" key="10">
    <source>
        <dbReference type="Proteomes" id="UP000886800"/>
    </source>
</evidence>
<comment type="pathway">
    <text evidence="1 7">Pyrimidine metabolism; UMP biosynthesis via de novo pathway; UMP from orotate: step 2/2.</text>
</comment>
<dbReference type="InterPro" id="IPR011995">
    <property type="entry name" value="OMPdecase_type-2"/>
</dbReference>
<dbReference type="GO" id="GO:0004590">
    <property type="term" value="F:orotidine-5'-phosphate decarboxylase activity"/>
    <property type="evidence" value="ECO:0007669"/>
    <property type="project" value="UniProtKB-UniRule"/>
</dbReference>
<evidence type="ECO:0000256" key="1">
    <source>
        <dbReference type="ARBA" id="ARBA00004861"/>
    </source>
</evidence>
<evidence type="ECO:0000256" key="3">
    <source>
        <dbReference type="ARBA" id="ARBA00022793"/>
    </source>
</evidence>
<dbReference type="PANTHER" id="PTHR43375:SF1">
    <property type="entry name" value="OROTIDINE 5'-PHOSPHATE DECARBOXYLASE"/>
    <property type="match status" value="1"/>
</dbReference>
<comment type="similarity">
    <text evidence="2 7">Belongs to the OMP decarboxylase family. Type 2 subfamily.</text>
</comment>
<dbReference type="Pfam" id="PF00215">
    <property type="entry name" value="OMPdecase"/>
    <property type="match status" value="1"/>
</dbReference>
<name>A0A9D2B7F4_9FIRM</name>
<dbReference type="GO" id="GO:0006207">
    <property type="term" value="P:'de novo' pyrimidine nucleobase biosynthetic process"/>
    <property type="evidence" value="ECO:0007669"/>
    <property type="project" value="InterPro"/>
</dbReference>
<comment type="caution">
    <text evidence="9">The sequence shown here is derived from an EMBL/GenBank/DDBJ whole genome shotgun (WGS) entry which is preliminary data.</text>
</comment>
<gene>
    <name evidence="7 9" type="primary">pyrF</name>
    <name evidence="9" type="ORF">H9736_02200</name>
</gene>
<reference evidence="9" key="1">
    <citation type="journal article" date="2021" name="PeerJ">
        <title>Extensive microbial diversity within the chicken gut microbiome revealed by metagenomics and culture.</title>
        <authorList>
            <person name="Gilroy R."/>
            <person name="Ravi A."/>
            <person name="Getino M."/>
            <person name="Pursley I."/>
            <person name="Horton D.L."/>
            <person name="Alikhan N.F."/>
            <person name="Baker D."/>
            <person name="Gharbi K."/>
            <person name="Hall N."/>
            <person name="Watson M."/>
            <person name="Adriaenssens E.M."/>
            <person name="Foster-Nyarko E."/>
            <person name="Jarju S."/>
            <person name="Secka A."/>
            <person name="Antonio M."/>
            <person name="Oren A."/>
            <person name="Chaudhuri R.R."/>
            <person name="La Ragione R."/>
            <person name="Hildebrand F."/>
            <person name="Pallen M.J."/>
        </authorList>
    </citation>
    <scope>NUCLEOTIDE SEQUENCE</scope>
    <source>
        <strain evidence="9">CHK188-5543</strain>
    </source>
</reference>
<evidence type="ECO:0000256" key="4">
    <source>
        <dbReference type="ARBA" id="ARBA00022975"/>
    </source>
</evidence>
<keyword evidence="5 7" id="KW-0456">Lyase</keyword>
<dbReference type="InterPro" id="IPR011060">
    <property type="entry name" value="RibuloseP-bd_barrel"/>
</dbReference>
<dbReference type="NCBIfam" id="TIGR02127">
    <property type="entry name" value="pyrF_sub2"/>
    <property type="match status" value="1"/>
</dbReference>
<dbReference type="InterPro" id="IPR018089">
    <property type="entry name" value="OMPdecase_AS"/>
</dbReference>
<dbReference type="SMART" id="SM00934">
    <property type="entry name" value="OMPdecase"/>
    <property type="match status" value="1"/>
</dbReference>
<accession>A0A9D2B7F4</accession>
<feature type="domain" description="Orotidine 5'-phosphate decarboxylase" evidence="8">
    <location>
        <begin position="14"/>
        <end position="290"/>
    </location>
</feature>
<evidence type="ECO:0000256" key="5">
    <source>
        <dbReference type="ARBA" id="ARBA00023239"/>
    </source>
</evidence>
<dbReference type="EMBL" id="DXES01000043">
    <property type="protein sequence ID" value="HIX65039.1"/>
    <property type="molecule type" value="Genomic_DNA"/>
</dbReference>
<evidence type="ECO:0000259" key="8">
    <source>
        <dbReference type="SMART" id="SM00934"/>
    </source>
</evidence>
<feature type="active site" description="Proton donor" evidence="7">
    <location>
        <position position="104"/>
    </location>
</feature>
<dbReference type="PROSITE" id="PS00156">
    <property type="entry name" value="OMPDECASE"/>
    <property type="match status" value="1"/>
</dbReference>
<dbReference type="EC" id="4.1.1.23" evidence="7"/>
<dbReference type="InterPro" id="IPR001754">
    <property type="entry name" value="OMPdeCOase_dom"/>
</dbReference>
<comment type="catalytic activity">
    <reaction evidence="6 7">
        <text>orotidine 5'-phosphate + H(+) = UMP + CO2</text>
        <dbReference type="Rhea" id="RHEA:11596"/>
        <dbReference type="ChEBI" id="CHEBI:15378"/>
        <dbReference type="ChEBI" id="CHEBI:16526"/>
        <dbReference type="ChEBI" id="CHEBI:57538"/>
        <dbReference type="ChEBI" id="CHEBI:57865"/>
        <dbReference type="EC" id="4.1.1.23"/>
    </reaction>
</comment>